<gene>
    <name evidence="2" type="primary">LOC101859929</name>
</gene>
<evidence type="ECO:0000313" key="1">
    <source>
        <dbReference type="Proteomes" id="UP000694888"/>
    </source>
</evidence>
<dbReference type="Gene3D" id="3.80.10.10">
    <property type="entry name" value="Ribonuclease Inhibitor"/>
    <property type="match status" value="1"/>
</dbReference>
<name>A0ABM0JLU4_APLCA</name>
<organism evidence="1 2">
    <name type="scientific">Aplysia californica</name>
    <name type="common">California sea hare</name>
    <dbReference type="NCBI Taxonomy" id="6500"/>
    <lineage>
        <taxon>Eukaryota</taxon>
        <taxon>Metazoa</taxon>
        <taxon>Spiralia</taxon>
        <taxon>Lophotrochozoa</taxon>
        <taxon>Mollusca</taxon>
        <taxon>Gastropoda</taxon>
        <taxon>Heterobranchia</taxon>
        <taxon>Euthyneura</taxon>
        <taxon>Tectipleura</taxon>
        <taxon>Aplysiida</taxon>
        <taxon>Aplysioidea</taxon>
        <taxon>Aplysiidae</taxon>
        <taxon>Aplysia</taxon>
    </lineage>
</organism>
<dbReference type="Proteomes" id="UP000694888">
    <property type="component" value="Unplaced"/>
</dbReference>
<evidence type="ECO:0000313" key="2">
    <source>
        <dbReference type="RefSeq" id="XP_005096709.1"/>
    </source>
</evidence>
<dbReference type="SUPFAM" id="SSF52047">
    <property type="entry name" value="RNI-like"/>
    <property type="match status" value="1"/>
</dbReference>
<protein>
    <submittedName>
        <fullName evidence="2">ATP synthase subunit s, mitochondrial</fullName>
    </submittedName>
</protein>
<proteinExistence type="predicted"/>
<dbReference type="InterPro" id="IPR032675">
    <property type="entry name" value="LRR_dom_sf"/>
</dbReference>
<accession>A0ABM0JLU4</accession>
<dbReference type="GeneID" id="101859929"/>
<sequence length="255" mass="28835">MSISAVARSLSGLINKTRCRSAVCFTLNRHLNSNKRLPAGIQGCSLAGSVNSRRSSWKREILLQQSVFANIPKRTFWGLDVAFNKVDEERVRLAGPDRACAEWVLRNGGTIKWTTSTKYLKNYNLLPSIDFESYKIEEIDLTATNVIGLGFEHLKDLQHVRTIKLHGCRTIQDDALGHLHFVKDSLESLDISRCPMITQKGLAQLQELKKLKQVIIYDLIEIKDLKSVVSHLQQAMPWCSFDTSDPQQDQDQPDG</sequence>
<keyword evidence="1" id="KW-1185">Reference proteome</keyword>
<reference evidence="2" key="1">
    <citation type="submission" date="2025-08" db="UniProtKB">
        <authorList>
            <consortium name="RefSeq"/>
        </authorList>
    </citation>
    <scope>IDENTIFICATION</scope>
</reference>
<dbReference type="RefSeq" id="XP_005096709.1">
    <property type="nucleotide sequence ID" value="XM_005096652.3"/>
</dbReference>